<feature type="region of interest" description="Disordered" evidence="3">
    <location>
        <begin position="136"/>
        <end position="156"/>
    </location>
</feature>
<organism evidence="4 5">
    <name type="scientific">Armillaria tabescens</name>
    <name type="common">Ringless honey mushroom</name>
    <name type="synonym">Agaricus tabescens</name>
    <dbReference type="NCBI Taxonomy" id="1929756"/>
    <lineage>
        <taxon>Eukaryota</taxon>
        <taxon>Fungi</taxon>
        <taxon>Dikarya</taxon>
        <taxon>Basidiomycota</taxon>
        <taxon>Agaricomycotina</taxon>
        <taxon>Agaricomycetes</taxon>
        <taxon>Agaricomycetidae</taxon>
        <taxon>Agaricales</taxon>
        <taxon>Marasmiineae</taxon>
        <taxon>Physalacriaceae</taxon>
        <taxon>Desarmillaria</taxon>
    </lineage>
</organism>
<dbReference type="Pfam" id="PF11951">
    <property type="entry name" value="Fungal_trans_2"/>
    <property type="match status" value="1"/>
</dbReference>
<evidence type="ECO:0000256" key="2">
    <source>
        <dbReference type="ARBA" id="ARBA00023242"/>
    </source>
</evidence>
<comment type="subcellular location">
    <subcellularLocation>
        <location evidence="1">Nucleus</location>
    </subcellularLocation>
</comment>
<dbReference type="InterPro" id="IPR021858">
    <property type="entry name" value="Fun_TF"/>
</dbReference>
<sequence length="651" mass="73344">MPAAKNGIKKHGAPKAKGSVRAKSGCYTCRIRRKFISLPSNLESYRFIITVWRCGVARIQKCDEDRDAQGNCKSCVRLKLQCLGFGPKRPEWLKEQHTKLRADIKSFLAGNGMIKGHAGTNSRDSNPDQILLLRQEDDSMSSSESPDARNVDLPMTGGEYSRNTSAMRDEPWNGVNNTYVDAAYTTEDALELQLRHESPYDNDNQAYDIMHYPNSLPGWSGPNSTRSNLAASYNLLLTMPDDDVYLEPASSMSSFYHRLMVPGGSADELVNHYLNVVVAMQFQLADKIRLPEVIYTAVEGDCYRSAARLLAFIHQRRQAVPSVPALQDNTPRRQYDELKLALSKGSSYTEDEAMASLTVISSFLFDGGKGEWQWWLEVAFKYASTVLGRYMSPREALMLCTEKERFLVKTAIWFDVLASVTTQNPPLFLSIIRELFAPETSGITDLFESVPAELSMMTVMGCEGRIVWALAEISYLAYWKQRQMSKGLLSVPSLVTRSHPIELCLSEPLRFSTTQTHFDEARYRSSEIFRTSARVYLRAVVSGDYPNVADIAASVQDALTVLNDMNRYCTAQVRTAVVRSTVFAFFVCGCLTDNQSHRHILRTQLAEEGSVGNCSALVQLLDKVWNIRSRMSRHDPVPWRQILKDEKMLLV</sequence>
<dbReference type="GO" id="GO:0005634">
    <property type="term" value="C:nucleus"/>
    <property type="evidence" value="ECO:0007669"/>
    <property type="project" value="UniProtKB-SubCell"/>
</dbReference>
<dbReference type="GeneID" id="85352639"/>
<evidence type="ECO:0000256" key="3">
    <source>
        <dbReference type="SAM" id="MobiDB-lite"/>
    </source>
</evidence>
<dbReference type="PANTHER" id="PTHR37534">
    <property type="entry name" value="TRANSCRIPTIONAL ACTIVATOR PROTEIN UGA3"/>
    <property type="match status" value="1"/>
</dbReference>
<keyword evidence="5" id="KW-1185">Reference proteome</keyword>
<evidence type="ECO:0000313" key="4">
    <source>
        <dbReference type="EMBL" id="KAK0469747.1"/>
    </source>
</evidence>
<dbReference type="EMBL" id="JAUEPS010000001">
    <property type="protein sequence ID" value="KAK0469747.1"/>
    <property type="molecule type" value="Genomic_DNA"/>
</dbReference>
<reference evidence="4" key="1">
    <citation type="submission" date="2023-06" db="EMBL/GenBank/DDBJ databases">
        <authorList>
            <consortium name="Lawrence Berkeley National Laboratory"/>
            <person name="Ahrendt S."/>
            <person name="Sahu N."/>
            <person name="Indic B."/>
            <person name="Wong-Bajracharya J."/>
            <person name="Merenyi Z."/>
            <person name="Ke H.-M."/>
            <person name="Monk M."/>
            <person name="Kocsube S."/>
            <person name="Drula E."/>
            <person name="Lipzen A."/>
            <person name="Balint B."/>
            <person name="Henrissat B."/>
            <person name="Andreopoulos B."/>
            <person name="Martin F.M."/>
            <person name="Harder C.B."/>
            <person name="Rigling D."/>
            <person name="Ford K.L."/>
            <person name="Foster G.D."/>
            <person name="Pangilinan J."/>
            <person name="Papanicolaou A."/>
            <person name="Barry K."/>
            <person name="LaButti K."/>
            <person name="Viragh M."/>
            <person name="Koriabine M."/>
            <person name="Yan M."/>
            <person name="Riley R."/>
            <person name="Champramary S."/>
            <person name="Plett K.L."/>
            <person name="Tsai I.J."/>
            <person name="Slot J."/>
            <person name="Sipos G."/>
            <person name="Plett J."/>
            <person name="Nagy L.G."/>
            <person name="Grigoriev I.V."/>
        </authorList>
    </citation>
    <scope>NUCLEOTIDE SEQUENCE</scope>
    <source>
        <strain evidence="4">CCBAS 213</strain>
    </source>
</reference>
<keyword evidence="2" id="KW-0539">Nucleus</keyword>
<evidence type="ECO:0000313" key="5">
    <source>
        <dbReference type="Proteomes" id="UP001175211"/>
    </source>
</evidence>
<dbReference type="RefSeq" id="XP_060339540.1">
    <property type="nucleotide sequence ID" value="XM_060469091.1"/>
</dbReference>
<protein>
    <submittedName>
        <fullName evidence="4">Fungal-specific transcription factor domain-containing protein</fullName>
    </submittedName>
</protein>
<dbReference type="PANTHER" id="PTHR37534:SF20">
    <property type="entry name" value="PRO1A C6 ZINK-FINGER PROTEIN"/>
    <property type="match status" value="1"/>
</dbReference>
<name>A0AA39NQ14_ARMTA</name>
<dbReference type="Proteomes" id="UP001175211">
    <property type="component" value="Unassembled WGS sequence"/>
</dbReference>
<accession>A0AA39NQ14</accession>
<dbReference type="AlphaFoldDB" id="A0AA39NQ14"/>
<gene>
    <name evidence="4" type="ORF">EV420DRAFT_1472917</name>
</gene>
<proteinExistence type="predicted"/>
<comment type="caution">
    <text evidence="4">The sequence shown here is derived from an EMBL/GenBank/DDBJ whole genome shotgun (WGS) entry which is preliminary data.</text>
</comment>
<evidence type="ECO:0000256" key="1">
    <source>
        <dbReference type="ARBA" id="ARBA00004123"/>
    </source>
</evidence>